<accession>A0A6G2CEA7</accession>
<protein>
    <submittedName>
        <fullName evidence="1">Uncharacterized protein</fullName>
    </submittedName>
</protein>
<dbReference type="AlphaFoldDB" id="A0A6G2CEA7"/>
<gene>
    <name evidence="1" type="ORF">GMA64_05305</name>
</gene>
<dbReference type="RefSeq" id="WP_129821390.1">
    <property type="nucleotide sequence ID" value="NZ_CABJBH010000015.1"/>
</dbReference>
<evidence type="ECO:0000313" key="1">
    <source>
        <dbReference type="EMBL" id="MTL93935.1"/>
    </source>
</evidence>
<name>A0A6G2CEA7_9FIRM</name>
<dbReference type="EMBL" id="WMQV01000008">
    <property type="protein sequence ID" value="MTL93935.1"/>
    <property type="molecule type" value="Genomic_DNA"/>
</dbReference>
<sequence length="110" mass="13125">MKCEVIVIKNLIKQNKLDLAIQELMDYADKTGTNNIVVNHYWSQQKLQQLIEEQCKDEYMHWITVYDSISHIETLKAPWFYRDELGNFYNINEMILELTLKKIENNVKSA</sequence>
<organism evidence="1">
    <name type="scientific">Turicibacter sanguinis</name>
    <dbReference type="NCBI Taxonomy" id="154288"/>
    <lineage>
        <taxon>Bacteria</taxon>
        <taxon>Bacillati</taxon>
        <taxon>Bacillota</taxon>
        <taxon>Erysipelotrichia</taxon>
        <taxon>Erysipelotrichales</taxon>
        <taxon>Turicibacteraceae</taxon>
        <taxon>Turicibacter</taxon>
    </lineage>
</organism>
<reference evidence="1" key="1">
    <citation type="journal article" date="2019" name="Nat. Med.">
        <title>A library of human gut bacterial isolates paired with longitudinal multiomics data enables mechanistic microbiome research.</title>
        <authorList>
            <person name="Poyet M."/>
            <person name="Groussin M."/>
            <person name="Gibbons S.M."/>
            <person name="Avila-Pacheco J."/>
            <person name="Jiang X."/>
            <person name="Kearney S.M."/>
            <person name="Perrotta A.R."/>
            <person name="Berdy B."/>
            <person name="Zhao S."/>
            <person name="Lieberman T.D."/>
            <person name="Swanson P.K."/>
            <person name="Smith M."/>
            <person name="Roesemann S."/>
            <person name="Alexander J.E."/>
            <person name="Rich S.A."/>
            <person name="Livny J."/>
            <person name="Vlamakis H."/>
            <person name="Clish C."/>
            <person name="Bullock K."/>
            <person name="Deik A."/>
            <person name="Scott J."/>
            <person name="Pierce K.A."/>
            <person name="Xavier R.J."/>
            <person name="Alm E.J."/>
        </authorList>
    </citation>
    <scope>NUCLEOTIDE SEQUENCE</scope>
    <source>
        <strain evidence="1">BIOML-A179</strain>
    </source>
</reference>
<proteinExistence type="predicted"/>
<comment type="caution">
    <text evidence="1">The sequence shown here is derived from an EMBL/GenBank/DDBJ whole genome shotgun (WGS) entry which is preliminary data.</text>
</comment>